<feature type="transmembrane region" description="Helical" evidence="2">
    <location>
        <begin position="62"/>
        <end position="87"/>
    </location>
</feature>
<comment type="caution">
    <text evidence="3">The sequence shown here is derived from an EMBL/GenBank/DDBJ whole genome shotgun (WGS) entry which is preliminary data.</text>
</comment>
<gene>
    <name evidence="3" type="ORF">ACFP3H_01985</name>
</gene>
<name>A0ABW1JKA7_9NOCA</name>
<evidence type="ECO:0000313" key="3">
    <source>
        <dbReference type="EMBL" id="MFC6009812.1"/>
    </source>
</evidence>
<keyword evidence="2" id="KW-1133">Transmembrane helix</keyword>
<evidence type="ECO:0000256" key="2">
    <source>
        <dbReference type="SAM" id="Phobius"/>
    </source>
</evidence>
<proteinExistence type="predicted"/>
<feature type="compositionally biased region" description="Pro residues" evidence="1">
    <location>
        <begin position="1"/>
        <end position="11"/>
    </location>
</feature>
<evidence type="ECO:0000313" key="4">
    <source>
        <dbReference type="Proteomes" id="UP001596223"/>
    </source>
</evidence>
<evidence type="ECO:0008006" key="5">
    <source>
        <dbReference type="Google" id="ProtNLM"/>
    </source>
</evidence>
<sequence length="228" mass="24510">MTDQIPSPPVPSVWAQPTPTAPVDVPAPQPGFGYPAPASQQPNPGYAPYSTMPVPPRRPRRWIWPVVAAVTAVVAVAGWITAGTLLLEEEPPVPPHPSIARDEARAAAQVAACDLTTAMTNYTHTDLGGYKSGVDRLMTGTLRENFDSGWSALELAMIQAQVTSRVENLDCLYKSGDGDRMIVVAVFSQVRTSVTAPTPAPTMMIVHNSLVLSEGRWLVEKLDSPFVK</sequence>
<evidence type="ECO:0000256" key="1">
    <source>
        <dbReference type="SAM" id="MobiDB-lite"/>
    </source>
</evidence>
<feature type="compositionally biased region" description="Low complexity" evidence="1">
    <location>
        <begin position="16"/>
        <end position="26"/>
    </location>
</feature>
<protein>
    <recommendedName>
        <fullName evidence="5">Mce-associated membrane protein</fullName>
    </recommendedName>
</protein>
<keyword evidence="2" id="KW-0472">Membrane</keyword>
<keyword evidence="2" id="KW-0812">Transmembrane</keyword>
<keyword evidence="4" id="KW-1185">Reference proteome</keyword>
<feature type="region of interest" description="Disordered" evidence="1">
    <location>
        <begin position="1"/>
        <end position="49"/>
    </location>
</feature>
<accession>A0ABW1JKA7</accession>
<reference evidence="4" key="1">
    <citation type="journal article" date="2019" name="Int. J. Syst. Evol. Microbiol.">
        <title>The Global Catalogue of Microorganisms (GCM) 10K type strain sequencing project: providing services to taxonomists for standard genome sequencing and annotation.</title>
        <authorList>
            <consortium name="The Broad Institute Genomics Platform"/>
            <consortium name="The Broad Institute Genome Sequencing Center for Infectious Disease"/>
            <person name="Wu L."/>
            <person name="Ma J."/>
        </authorList>
    </citation>
    <scope>NUCLEOTIDE SEQUENCE [LARGE SCALE GENOMIC DNA]</scope>
    <source>
        <strain evidence="4">CCUG 36956</strain>
    </source>
</reference>
<dbReference type="Proteomes" id="UP001596223">
    <property type="component" value="Unassembled WGS sequence"/>
</dbReference>
<organism evidence="3 4">
    <name type="scientific">Nocardia lasii</name>
    <dbReference type="NCBI Taxonomy" id="1616107"/>
    <lineage>
        <taxon>Bacteria</taxon>
        <taxon>Bacillati</taxon>
        <taxon>Actinomycetota</taxon>
        <taxon>Actinomycetes</taxon>
        <taxon>Mycobacteriales</taxon>
        <taxon>Nocardiaceae</taxon>
        <taxon>Nocardia</taxon>
    </lineage>
</organism>
<dbReference type="RefSeq" id="WP_378598581.1">
    <property type="nucleotide sequence ID" value="NZ_JBHSQN010000001.1"/>
</dbReference>
<dbReference type="EMBL" id="JBHSQN010000001">
    <property type="protein sequence ID" value="MFC6009812.1"/>
    <property type="molecule type" value="Genomic_DNA"/>
</dbReference>